<dbReference type="PANTHER" id="PTHR33936:SF24">
    <property type="entry name" value="C2H2-TYPE DOMAIN-CONTAINING PROTEIN"/>
    <property type="match status" value="1"/>
</dbReference>
<organism evidence="1 2">
    <name type="scientific">Cryptolaemus montrouzieri</name>
    <dbReference type="NCBI Taxonomy" id="559131"/>
    <lineage>
        <taxon>Eukaryota</taxon>
        <taxon>Metazoa</taxon>
        <taxon>Ecdysozoa</taxon>
        <taxon>Arthropoda</taxon>
        <taxon>Hexapoda</taxon>
        <taxon>Insecta</taxon>
        <taxon>Pterygota</taxon>
        <taxon>Neoptera</taxon>
        <taxon>Endopterygota</taxon>
        <taxon>Coleoptera</taxon>
        <taxon>Polyphaga</taxon>
        <taxon>Cucujiformia</taxon>
        <taxon>Coccinelloidea</taxon>
        <taxon>Coccinellidae</taxon>
        <taxon>Scymninae</taxon>
        <taxon>Scymnini</taxon>
        <taxon>Cryptolaemus</taxon>
    </lineage>
</organism>
<sequence length="143" mass="17054">MHDPNPPQTKTLKNCPLCDYTSDKKQLYQHFEKCHETIVVTELIEFPSFEHFMTWKVTLENDTKTNFIRGYTQQTKYYDEVILFVCHRSGHHFPKTKNIKFKNDVITKKIGGFCPASIKMMKKMMEVLKFPLCKHMWDTIMKI</sequence>
<dbReference type="Proteomes" id="UP001516400">
    <property type="component" value="Unassembled WGS sequence"/>
</dbReference>
<reference evidence="1 2" key="1">
    <citation type="journal article" date="2021" name="BMC Biol.">
        <title>Horizontally acquired antibacterial genes associated with adaptive radiation of ladybird beetles.</title>
        <authorList>
            <person name="Li H.S."/>
            <person name="Tang X.F."/>
            <person name="Huang Y.H."/>
            <person name="Xu Z.Y."/>
            <person name="Chen M.L."/>
            <person name="Du X.Y."/>
            <person name="Qiu B.Y."/>
            <person name="Chen P.T."/>
            <person name="Zhang W."/>
            <person name="Slipinski A."/>
            <person name="Escalona H.E."/>
            <person name="Waterhouse R.M."/>
            <person name="Zwick A."/>
            <person name="Pang H."/>
        </authorList>
    </citation>
    <scope>NUCLEOTIDE SEQUENCE [LARGE SCALE GENOMIC DNA]</scope>
    <source>
        <strain evidence="1">SYSU2018</strain>
    </source>
</reference>
<name>A0ABD2N538_9CUCU</name>
<keyword evidence="2" id="KW-1185">Reference proteome</keyword>
<evidence type="ECO:0000313" key="2">
    <source>
        <dbReference type="Proteomes" id="UP001516400"/>
    </source>
</evidence>
<dbReference type="EMBL" id="JABFTP020000062">
    <property type="protein sequence ID" value="KAL3273728.1"/>
    <property type="molecule type" value="Genomic_DNA"/>
</dbReference>
<accession>A0ABD2N538</accession>
<dbReference type="InterPro" id="IPR052797">
    <property type="entry name" value="RegFact_GeneExpr_CellDeath"/>
</dbReference>
<dbReference type="AlphaFoldDB" id="A0ABD2N538"/>
<dbReference type="PANTHER" id="PTHR33936">
    <property type="entry name" value="PROTEIN CBG17840"/>
    <property type="match status" value="1"/>
</dbReference>
<gene>
    <name evidence="1" type="ORF">HHI36_015157</name>
</gene>
<evidence type="ECO:0000313" key="1">
    <source>
        <dbReference type="EMBL" id="KAL3273728.1"/>
    </source>
</evidence>
<protein>
    <submittedName>
        <fullName evidence="1">Uncharacterized protein</fullName>
    </submittedName>
</protein>
<proteinExistence type="predicted"/>
<comment type="caution">
    <text evidence="1">The sequence shown here is derived from an EMBL/GenBank/DDBJ whole genome shotgun (WGS) entry which is preliminary data.</text>
</comment>